<protein>
    <submittedName>
        <fullName evidence="4">Uncharacterized protein</fullName>
    </submittedName>
</protein>
<evidence type="ECO:0000256" key="2">
    <source>
        <dbReference type="ARBA" id="ARBA00023002"/>
    </source>
</evidence>
<dbReference type="Gene3D" id="3.40.50.720">
    <property type="entry name" value="NAD(P)-binding Rossmann-like Domain"/>
    <property type="match status" value="1"/>
</dbReference>
<dbReference type="PANTHER" id="PTHR43899:SF40">
    <property type="entry name" value="INACTIVE HYDROXYSTEROID DEHYDROGENASE-LIKE PROTEIN 1"/>
    <property type="match status" value="1"/>
</dbReference>
<sequence>MGFIFQIIRDIDPKLKYLIDTFTLLGFIWTTKTLFSLVGSTLSGLRIFLWSRLWRLNLKKKYGEWVVITGATDGIGLEYAREFASRGHSLILIGRNETKLDNVKRQLSSLVSSNKIVTVQADFNESTPELFKRISTELEPYQSEIGILVNNAGVMFESPNRFMDQPEDMVWQHVKVNITGVLMMTRVVLPGMINRRRGLVINMSSIAGFKPLPLMGVYSASKKFVEWFSNTLDYEYCKSHNIDVQTLVPSYVSTKMTKWSNFLQKPNITTPDARSFARSAIATIGRTKFTTGYWSHGIQWFAFEWLCPSWMYSFMSWNYLRNIDSSGRRAKDT</sequence>
<dbReference type="PRINTS" id="PR00081">
    <property type="entry name" value="GDHRDH"/>
</dbReference>
<evidence type="ECO:0000313" key="5">
    <source>
        <dbReference type="Proteomes" id="UP000015104"/>
    </source>
</evidence>
<dbReference type="PANTHER" id="PTHR43899">
    <property type="entry name" value="RH59310P"/>
    <property type="match status" value="1"/>
</dbReference>
<keyword evidence="1" id="KW-0521">NADP</keyword>
<dbReference type="GO" id="GO:0005783">
    <property type="term" value="C:endoplasmic reticulum"/>
    <property type="evidence" value="ECO:0007669"/>
    <property type="project" value="TreeGrafter"/>
</dbReference>
<proteinExistence type="inferred from homology"/>
<evidence type="ECO:0000256" key="1">
    <source>
        <dbReference type="ARBA" id="ARBA00022857"/>
    </source>
</evidence>
<evidence type="ECO:0000313" key="4">
    <source>
        <dbReference type="EnsemblMetazoa" id="tetur21g02560.1"/>
    </source>
</evidence>
<evidence type="ECO:0000256" key="3">
    <source>
        <dbReference type="RuleBase" id="RU000363"/>
    </source>
</evidence>
<accession>T1KU90</accession>
<dbReference type="GO" id="GO:0016491">
    <property type="term" value="F:oxidoreductase activity"/>
    <property type="evidence" value="ECO:0007669"/>
    <property type="project" value="UniProtKB-KW"/>
</dbReference>
<dbReference type="InterPro" id="IPR051019">
    <property type="entry name" value="VLCFA-Steroid_DH"/>
</dbReference>
<dbReference type="EMBL" id="CAEY01000550">
    <property type="status" value="NOT_ANNOTATED_CDS"/>
    <property type="molecule type" value="Genomic_DNA"/>
</dbReference>
<dbReference type="InterPro" id="IPR036291">
    <property type="entry name" value="NAD(P)-bd_dom_sf"/>
</dbReference>
<dbReference type="AlphaFoldDB" id="T1KU90"/>
<organism evidence="4 5">
    <name type="scientific">Tetranychus urticae</name>
    <name type="common">Two-spotted spider mite</name>
    <dbReference type="NCBI Taxonomy" id="32264"/>
    <lineage>
        <taxon>Eukaryota</taxon>
        <taxon>Metazoa</taxon>
        <taxon>Ecdysozoa</taxon>
        <taxon>Arthropoda</taxon>
        <taxon>Chelicerata</taxon>
        <taxon>Arachnida</taxon>
        <taxon>Acari</taxon>
        <taxon>Acariformes</taxon>
        <taxon>Trombidiformes</taxon>
        <taxon>Prostigmata</taxon>
        <taxon>Eleutherengona</taxon>
        <taxon>Raphignathae</taxon>
        <taxon>Tetranychoidea</taxon>
        <taxon>Tetranychidae</taxon>
        <taxon>Tetranychus</taxon>
    </lineage>
</organism>
<dbReference type="PRINTS" id="PR00080">
    <property type="entry name" value="SDRFAMILY"/>
</dbReference>
<dbReference type="PIRSF" id="PIRSF000126">
    <property type="entry name" value="11-beta-HSD1"/>
    <property type="match status" value="1"/>
</dbReference>
<dbReference type="InterPro" id="IPR002347">
    <property type="entry name" value="SDR_fam"/>
</dbReference>
<dbReference type="EnsemblMetazoa" id="tetur21g02560.1">
    <property type="protein sequence ID" value="tetur21g02560.1"/>
    <property type="gene ID" value="tetur21g02560"/>
</dbReference>
<reference evidence="4" key="2">
    <citation type="submission" date="2015-06" db="UniProtKB">
        <authorList>
            <consortium name="EnsemblMetazoa"/>
        </authorList>
    </citation>
    <scope>IDENTIFICATION</scope>
</reference>
<dbReference type="Pfam" id="PF00106">
    <property type="entry name" value="adh_short"/>
    <property type="match status" value="1"/>
</dbReference>
<dbReference type="STRING" id="32264.T1KU90"/>
<keyword evidence="2" id="KW-0560">Oxidoreductase</keyword>
<dbReference type="eggNOG" id="KOG1014">
    <property type="taxonomic scope" value="Eukaryota"/>
</dbReference>
<keyword evidence="5" id="KW-1185">Reference proteome</keyword>
<reference evidence="5" key="1">
    <citation type="submission" date="2011-08" db="EMBL/GenBank/DDBJ databases">
        <authorList>
            <person name="Rombauts S."/>
        </authorList>
    </citation>
    <scope>NUCLEOTIDE SEQUENCE</scope>
    <source>
        <strain evidence="5">London</strain>
    </source>
</reference>
<dbReference type="Proteomes" id="UP000015104">
    <property type="component" value="Unassembled WGS sequence"/>
</dbReference>
<dbReference type="FunFam" id="3.40.50.720:FF:000137">
    <property type="entry name" value="Hydroxysteroid (17-beta) dehydrogenase 3"/>
    <property type="match status" value="1"/>
</dbReference>
<name>T1KU90_TETUR</name>
<dbReference type="HOGENOM" id="CLU_010194_38_0_1"/>
<comment type="similarity">
    <text evidence="3">Belongs to the short-chain dehydrogenases/reductases (SDR) family.</text>
</comment>
<dbReference type="SUPFAM" id="SSF51735">
    <property type="entry name" value="NAD(P)-binding Rossmann-fold domains"/>
    <property type="match status" value="1"/>
</dbReference>
<dbReference type="CDD" id="cd05356">
    <property type="entry name" value="17beta-HSD1_like_SDR_c"/>
    <property type="match status" value="1"/>
</dbReference>